<name>A0A916TCW3_9ACTN</name>
<gene>
    <name evidence="2" type="ORF">GCM10011489_28120</name>
</gene>
<evidence type="ECO:0000259" key="1">
    <source>
        <dbReference type="Pfam" id="PF00144"/>
    </source>
</evidence>
<dbReference type="EMBL" id="BMGC01000022">
    <property type="protein sequence ID" value="GGB38800.1"/>
    <property type="molecule type" value="Genomic_DNA"/>
</dbReference>
<keyword evidence="3" id="KW-1185">Reference proteome</keyword>
<dbReference type="PANTHER" id="PTHR43283">
    <property type="entry name" value="BETA-LACTAMASE-RELATED"/>
    <property type="match status" value="1"/>
</dbReference>
<comment type="caution">
    <text evidence="2">The sequence shown here is derived from an EMBL/GenBank/DDBJ whole genome shotgun (WGS) entry which is preliminary data.</text>
</comment>
<dbReference type="RefSeq" id="WP_188587215.1">
    <property type="nucleotide sequence ID" value="NZ_BMGC01000022.1"/>
</dbReference>
<proteinExistence type="predicted"/>
<organism evidence="2 3">
    <name type="scientific">Gordonia jinhuaensis</name>
    <dbReference type="NCBI Taxonomy" id="1517702"/>
    <lineage>
        <taxon>Bacteria</taxon>
        <taxon>Bacillati</taxon>
        <taxon>Actinomycetota</taxon>
        <taxon>Actinomycetes</taxon>
        <taxon>Mycobacteriales</taxon>
        <taxon>Gordoniaceae</taxon>
        <taxon>Gordonia</taxon>
    </lineage>
</organism>
<protein>
    <recommendedName>
        <fullName evidence="1">Beta-lactamase-related domain-containing protein</fullName>
    </recommendedName>
</protein>
<dbReference type="InterPro" id="IPR001466">
    <property type="entry name" value="Beta-lactam-related"/>
</dbReference>
<dbReference type="Gene3D" id="3.40.710.10">
    <property type="entry name" value="DD-peptidase/beta-lactamase superfamily"/>
    <property type="match status" value="1"/>
</dbReference>
<dbReference type="AlphaFoldDB" id="A0A916TCW3"/>
<reference evidence="2" key="2">
    <citation type="submission" date="2020-09" db="EMBL/GenBank/DDBJ databases">
        <authorList>
            <person name="Sun Q."/>
            <person name="Zhou Y."/>
        </authorList>
    </citation>
    <scope>NUCLEOTIDE SEQUENCE</scope>
    <source>
        <strain evidence="2">CGMCC 1.12827</strain>
    </source>
</reference>
<dbReference type="InterPro" id="IPR012338">
    <property type="entry name" value="Beta-lactam/transpept-like"/>
</dbReference>
<dbReference type="Proteomes" id="UP000621454">
    <property type="component" value="Unassembled WGS sequence"/>
</dbReference>
<dbReference type="SUPFAM" id="SSF56601">
    <property type="entry name" value="beta-lactamase/transpeptidase-like"/>
    <property type="match status" value="1"/>
</dbReference>
<dbReference type="PANTHER" id="PTHR43283:SF7">
    <property type="entry name" value="BETA-LACTAMASE-RELATED DOMAIN-CONTAINING PROTEIN"/>
    <property type="match status" value="1"/>
</dbReference>
<dbReference type="InterPro" id="IPR050789">
    <property type="entry name" value="Diverse_Enzym_Activities"/>
</dbReference>
<evidence type="ECO:0000313" key="2">
    <source>
        <dbReference type="EMBL" id="GGB38800.1"/>
    </source>
</evidence>
<feature type="domain" description="Beta-lactamase-related" evidence="1">
    <location>
        <begin position="108"/>
        <end position="261"/>
    </location>
</feature>
<dbReference type="Pfam" id="PF00144">
    <property type="entry name" value="Beta-lactamase"/>
    <property type="match status" value="1"/>
</dbReference>
<accession>A0A916TCW3</accession>
<reference evidence="2" key="1">
    <citation type="journal article" date="2014" name="Int. J. Syst. Evol. Microbiol.">
        <title>Complete genome sequence of Corynebacterium casei LMG S-19264T (=DSM 44701T), isolated from a smear-ripened cheese.</title>
        <authorList>
            <consortium name="US DOE Joint Genome Institute (JGI-PGF)"/>
            <person name="Walter F."/>
            <person name="Albersmeier A."/>
            <person name="Kalinowski J."/>
            <person name="Ruckert C."/>
        </authorList>
    </citation>
    <scope>NUCLEOTIDE SEQUENCE</scope>
    <source>
        <strain evidence="2">CGMCC 1.12827</strain>
    </source>
</reference>
<sequence length="487" mass="51606">MNRASRTWHSVAQSAVVAAVVVCTFITAVVVAVSLPAAQAAASPTSTSVAPAHCSPPAAGAGWQTATARQAGLDQRRLDDAIAFAASRMRTFVQVFRNNCLVGNGPANQLTGSTPWNLFSSTKSVVSMLAGIAVTHGKLDLDASIARYLPAGEVDRAHAAITVKDLLTQTSGLRQSIVTEAATAGLDLDPDIAKQALALPVTHQPGTFFEYTQHGPDLHAYVVQRAVGEDLQSFAQRELFTPLGIESSDYYWARDRSGHTYGSAFLYMPPADYPKLGMLMADDGMWGSTRIISHDYIAALRTPSPANRCYGYLFWLNAKPCTGPSFPSRKTIDMAPLEGLPSDAYAMVGLLQQNNFIVPSLGLLVSWTGVLGDVSPDPATVLSAGVNSELYHDFFRILIAAFTSPRLPDPGPYRPSVNLDVDPMQFTDPSITLGALGVGPYAPKNCTVVSCGTTPLRAPFQHNPGCFAIACIPVPPGSPRSVTGGSG</sequence>
<evidence type="ECO:0000313" key="3">
    <source>
        <dbReference type="Proteomes" id="UP000621454"/>
    </source>
</evidence>